<organism evidence="2 3">
    <name type="scientific">Lentinula raphanica</name>
    <dbReference type="NCBI Taxonomy" id="153919"/>
    <lineage>
        <taxon>Eukaryota</taxon>
        <taxon>Fungi</taxon>
        <taxon>Dikarya</taxon>
        <taxon>Basidiomycota</taxon>
        <taxon>Agaricomycotina</taxon>
        <taxon>Agaricomycetes</taxon>
        <taxon>Agaricomycetidae</taxon>
        <taxon>Agaricales</taxon>
        <taxon>Marasmiineae</taxon>
        <taxon>Omphalotaceae</taxon>
        <taxon>Lentinula</taxon>
    </lineage>
</organism>
<evidence type="ECO:0000313" key="2">
    <source>
        <dbReference type="EMBL" id="KAJ3832423.1"/>
    </source>
</evidence>
<dbReference type="InterPro" id="IPR012337">
    <property type="entry name" value="RNaseH-like_sf"/>
</dbReference>
<feature type="non-terminal residue" evidence="2">
    <location>
        <position position="177"/>
    </location>
</feature>
<protein>
    <recommendedName>
        <fullName evidence="1">RNase H type-1 domain-containing protein</fullName>
    </recommendedName>
</protein>
<feature type="non-terminal residue" evidence="2">
    <location>
        <position position="1"/>
    </location>
</feature>
<dbReference type="PROSITE" id="PS50879">
    <property type="entry name" value="RNASE_H_1"/>
    <property type="match status" value="1"/>
</dbReference>
<dbReference type="SUPFAM" id="SSF53098">
    <property type="entry name" value="Ribonuclease H-like"/>
    <property type="match status" value="1"/>
</dbReference>
<dbReference type="InterPro" id="IPR036397">
    <property type="entry name" value="RNaseH_sf"/>
</dbReference>
<evidence type="ECO:0000259" key="1">
    <source>
        <dbReference type="PROSITE" id="PS50879"/>
    </source>
</evidence>
<dbReference type="Gene3D" id="3.30.420.10">
    <property type="entry name" value="Ribonuclease H-like superfamily/Ribonuclease H"/>
    <property type="match status" value="1"/>
</dbReference>
<dbReference type="EMBL" id="MU806964">
    <property type="protein sequence ID" value="KAJ3832423.1"/>
    <property type="molecule type" value="Genomic_DNA"/>
</dbReference>
<accession>A0AA38NXS3</accession>
<proteinExistence type="predicted"/>
<feature type="domain" description="RNase H type-1" evidence="1">
    <location>
        <begin position="1"/>
        <end position="72"/>
    </location>
</feature>
<dbReference type="AlphaFoldDB" id="A0AA38NXS3"/>
<comment type="caution">
    <text evidence="2">The sequence shown here is derived from an EMBL/GenBank/DDBJ whole genome shotgun (WGS) entry which is preliminary data.</text>
</comment>
<dbReference type="GO" id="GO:0004523">
    <property type="term" value="F:RNA-DNA hybrid ribonuclease activity"/>
    <property type="evidence" value="ECO:0007669"/>
    <property type="project" value="InterPro"/>
</dbReference>
<dbReference type="GO" id="GO:0003676">
    <property type="term" value="F:nucleic acid binding"/>
    <property type="evidence" value="ECO:0007669"/>
    <property type="project" value="InterPro"/>
</dbReference>
<evidence type="ECO:0000313" key="3">
    <source>
        <dbReference type="Proteomes" id="UP001163846"/>
    </source>
</evidence>
<dbReference type="Pfam" id="PF00075">
    <property type="entry name" value="RNase_H"/>
    <property type="match status" value="1"/>
</dbReference>
<gene>
    <name evidence="2" type="ORF">F5878DRAFT_502079</name>
</gene>
<name>A0AA38NXS3_9AGAR</name>
<dbReference type="InterPro" id="IPR002156">
    <property type="entry name" value="RNaseH_domain"/>
</dbReference>
<sequence>LSDSKTSIEGLTKHHQKWEDQGFIGVANPREYKATISALRERNARTSFKWVKGHAGIEGNEHADELAKTGCQKDDVDAVDLEIPPTLKVPGAKLKGMTQVLAYKAIRNHKMAKPKYQMALDRRATRTNVGRAKYMINETQGIEPSDRLFWKSLRHKDFSRKYRYFIWMTAHNGYKTG</sequence>
<reference evidence="2" key="1">
    <citation type="submission" date="2022-08" db="EMBL/GenBank/DDBJ databases">
        <authorList>
            <consortium name="DOE Joint Genome Institute"/>
            <person name="Min B."/>
            <person name="Riley R."/>
            <person name="Sierra-Patev S."/>
            <person name="Naranjo-Ortiz M."/>
            <person name="Looney B."/>
            <person name="Konkel Z."/>
            <person name="Slot J.C."/>
            <person name="Sakamoto Y."/>
            <person name="Steenwyk J.L."/>
            <person name="Rokas A."/>
            <person name="Carro J."/>
            <person name="Camarero S."/>
            <person name="Ferreira P."/>
            <person name="Molpeceres G."/>
            <person name="Ruiz-Duenas F.J."/>
            <person name="Serrano A."/>
            <person name="Henrissat B."/>
            <person name="Drula E."/>
            <person name="Hughes K.W."/>
            <person name="Mata J.L."/>
            <person name="Ishikawa N.K."/>
            <person name="Vargas-Isla R."/>
            <person name="Ushijima S."/>
            <person name="Smith C.A."/>
            <person name="Ahrendt S."/>
            <person name="Andreopoulos W."/>
            <person name="He G."/>
            <person name="Labutti K."/>
            <person name="Lipzen A."/>
            <person name="Ng V."/>
            <person name="Sandor L."/>
            <person name="Barry K."/>
            <person name="Martinez A.T."/>
            <person name="Xiao Y."/>
            <person name="Gibbons J.G."/>
            <person name="Terashima K."/>
            <person name="Hibbett D.S."/>
            <person name="Grigoriev I.V."/>
        </authorList>
    </citation>
    <scope>NUCLEOTIDE SEQUENCE</scope>
    <source>
        <strain evidence="2">TFB9207</strain>
    </source>
</reference>
<dbReference type="Proteomes" id="UP001163846">
    <property type="component" value="Unassembled WGS sequence"/>
</dbReference>
<keyword evidence="3" id="KW-1185">Reference proteome</keyword>